<evidence type="ECO:0000256" key="1">
    <source>
        <dbReference type="SAM" id="Phobius"/>
    </source>
</evidence>
<keyword evidence="1" id="KW-0812">Transmembrane</keyword>
<organism evidence="2">
    <name type="scientific">Solanum chacoense</name>
    <name type="common">Chaco potato</name>
    <dbReference type="NCBI Taxonomy" id="4108"/>
    <lineage>
        <taxon>Eukaryota</taxon>
        <taxon>Viridiplantae</taxon>
        <taxon>Streptophyta</taxon>
        <taxon>Embryophyta</taxon>
        <taxon>Tracheophyta</taxon>
        <taxon>Spermatophyta</taxon>
        <taxon>Magnoliopsida</taxon>
        <taxon>eudicotyledons</taxon>
        <taxon>Gunneridae</taxon>
        <taxon>Pentapetalae</taxon>
        <taxon>asterids</taxon>
        <taxon>lamiids</taxon>
        <taxon>Solanales</taxon>
        <taxon>Solanaceae</taxon>
        <taxon>Solanoideae</taxon>
        <taxon>Solaneae</taxon>
        <taxon>Solanum</taxon>
    </lineage>
</organism>
<protein>
    <submittedName>
        <fullName evidence="2">Putative ovule protein</fullName>
    </submittedName>
</protein>
<accession>A0A0V0HCC2</accession>
<reference evidence="2" key="1">
    <citation type="submission" date="2015-12" db="EMBL/GenBank/DDBJ databases">
        <title>Gene expression during late stages of embryo sac development: a critical building block for successful pollen-pistil interactions.</title>
        <authorList>
            <person name="Liu Y."/>
            <person name="Joly V."/>
            <person name="Sabar M."/>
            <person name="Matton D.P."/>
        </authorList>
    </citation>
    <scope>NUCLEOTIDE SEQUENCE</scope>
</reference>
<feature type="transmembrane region" description="Helical" evidence="1">
    <location>
        <begin position="34"/>
        <end position="55"/>
    </location>
</feature>
<name>A0A0V0HCC2_SOLCH</name>
<sequence>MKLSVNFECIPPCKSVVLSLWYVNKKNTLKQMSAFLMLALCLTITTQWHITSLALDFSRSMLSFQSLMEACQCDLYILL</sequence>
<keyword evidence="1" id="KW-1133">Transmembrane helix</keyword>
<evidence type="ECO:0000313" key="2">
    <source>
        <dbReference type="EMBL" id="JAP17529.1"/>
    </source>
</evidence>
<dbReference type="EMBL" id="GEDG01022411">
    <property type="protein sequence ID" value="JAP17529.1"/>
    <property type="molecule type" value="Transcribed_RNA"/>
</dbReference>
<proteinExistence type="predicted"/>
<keyword evidence="1" id="KW-0472">Membrane</keyword>
<dbReference type="AlphaFoldDB" id="A0A0V0HCC2"/>